<dbReference type="CDD" id="cd06097">
    <property type="entry name" value="Aspergillopepsin_like"/>
    <property type="match status" value="1"/>
</dbReference>
<name>A0A0A1T0Y8_9HYPO</name>
<evidence type="ECO:0000256" key="4">
    <source>
        <dbReference type="ARBA" id="ARBA00022801"/>
    </source>
</evidence>
<keyword evidence="2 7" id="KW-0645">Protease</keyword>
<sequence length="418" mass="46052">MAALKFLSFLILLYCVYGSNLPGLQAVPGGGHQFSLPVSRKANANRDFARDWIAGRQKWGSKPFDKASSTFALGDSNGHVDVNPIGSDDIFIADVEIGNPPQLVKMALDTGSSDVWMQSSDTIYRVNQNGPWPLKYRPSDSTSSRLLNSTIWNVQYLDGTNAHGIVYEDTVRLAGFEVTNATIESAQRVASRFETEVQLSGIMGLAKSLPNNIMPPMPSFLQELKDHLKEPVFTVDLHRNSTGRFDFGMINQSLAMENITWLDSDPSSPHWDVELDLTSWTGNGKTWWYYPFKATIDTGTTLMFMPDELASMYWFDVPGVRTDGGIGGAFTFPCSGAKDLPDLMFKLPGSEHVLTIPGVYMNYGPVSPSSDYCWGGMQSAQGLDVTVLGDIMLKALFVAFDLDKNRVGFANKHIAGIR</sequence>
<dbReference type="GO" id="GO:0006508">
    <property type="term" value="P:proteolysis"/>
    <property type="evidence" value="ECO:0007669"/>
    <property type="project" value="UniProtKB-KW"/>
</dbReference>
<dbReference type="OrthoDB" id="2747330at2759"/>
<evidence type="ECO:0000313" key="11">
    <source>
        <dbReference type="Proteomes" id="UP000039046"/>
    </source>
</evidence>
<evidence type="ECO:0000256" key="8">
    <source>
        <dbReference type="SAM" id="SignalP"/>
    </source>
</evidence>
<dbReference type="EMBL" id="CDHN01000001">
    <property type="protein sequence ID" value="CEJ79907.1"/>
    <property type="molecule type" value="Genomic_DNA"/>
</dbReference>
<dbReference type="InterPro" id="IPR001969">
    <property type="entry name" value="Aspartic_peptidase_AS"/>
</dbReference>
<dbReference type="InterPro" id="IPR033121">
    <property type="entry name" value="PEPTIDASE_A1"/>
</dbReference>
<dbReference type="PRINTS" id="PR00792">
    <property type="entry name" value="PEPSIN"/>
</dbReference>
<gene>
    <name evidence="10" type="ORF">VHEMI00120</name>
</gene>
<dbReference type="InterPro" id="IPR034163">
    <property type="entry name" value="Aspergillopepsin-like_cat_dom"/>
</dbReference>
<dbReference type="InterPro" id="IPR001461">
    <property type="entry name" value="Aspartic_peptidase_A1"/>
</dbReference>
<dbReference type="Proteomes" id="UP000039046">
    <property type="component" value="Unassembled WGS sequence"/>
</dbReference>
<dbReference type="AlphaFoldDB" id="A0A0A1T0Y8"/>
<feature type="active site" evidence="5">
    <location>
        <position position="297"/>
    </location>
</feature>
<keyword evidence="4 7" id="KW-0378">Hydrolase</keyword>
<dbReference type="PANTHER" id="PTHR47966">
    <property type="entry name" value="BETA-SITE APP-CLEAVING ENZYME, ISOFORM A-RELATED"/>
    <property type="match status" value="1"/>
</dbReference>
<dbReference type="Pfam" id="PF00026">
    <property type="entry name" value="Asp"/>
    <property type="match status" value="1"/>
</dbReference>
<evidence type="ECO:0000256" key="6">
    <source>
        <dbReference type="PIRSR" id="PIRSR601461-2"/>
    </source>
</evidence>
<evidence type="ECO:0000256" key="1">
    <source>
        <dbReference type="ARBA" id="ARBA00007447"/>
    </source>
</evidence>
<proteinExistence type="inferred from homology"/>
<feature type="domain" description="Peptidase A1" evidence="9">
    <location>
        <begin position="91"/>
        <end position="410"/>
    </location>
</feature>
<dbReference type="STRING" id="1531966.A0A0A1T0Y8"/>
<dbReference type="GO" id="GO:0004190">
    <property type="term" value="F:aspartic-type endopeptidase activity"/>
    <property type="evidence" value="ECO:0007669"/>
    <property type="project" value="UniProtKB-KW"/>
</dbReference>
<dbReference type="Gene3D" id="2.40.70.10">
    <property type="entry name" value="Acid Proteases"/>
    <property type="match status" value="2"/>
</dbReference>
<feature type="signal peptide" evidence="8">
    <location>
        <begin position="1"/>
        <end position="18"/>
    </location>
</feature>
<evidence type="ECO:0000259" key="9">
    <source>
        <dbReference type="PROSITE" id="PS51767"/>
    </source>
</evidence>
<keyword evidence="11" id="KW-1185">Reference proteome</keyword>
<dbReference type="PROSITE" id="PS00141">
    <property type="entry name" value="ASP_PROTEASE"/>
    <property type="match status" value="1"/>
</dbReference>
<feature type="disulfide bond" evidence="6">
    <location>
        <begin position="334"/>
        <end position="373"/>
    </location>
</feature>
<keyword evidence="6" id="KW-1015">Disulfide bond</keyword>
<dbReference type="PANTHER" id="PTHR47966:SF2">
    <property type="entry name" value="ASPERGILLOPEPSIN-1-RELATED"/>
    <property type="match status" value="1"/>
</dbReference>
<reference evidence="10 11" key="1">
    <citation type="journal article" date="2015" name="Genome Announc.">
        <title>Draft Genome Sequence and Gene Annotation of the Entomopathogenic Fungus Verticillium hemipterigenum.</title>
        <authorList>
            <person name="Horn F."/>
            <person name="Habel A."/>
            <person name="Scharf D.H."/>
            <person name="Dworschak J."/>
            <person name="Brakhage A.A."/>
            <person name="Guthke R."/>
            <person name="Hertweck C."/>
            <person name="Linde J."/>
        </authorList>
    </citation>
    <scope>NUCLEOTIDE SEQUENCE [LARGE SCALE GENOMIC DNA]</scope>
</reference>
<feature type="chain" id="PRO_5001989533" description="Peptidase A1 domain-containing protein" evidence="8">
    <location>
        <begin position="19"/>
        <end position="418"/>
    </location>
</feature>
<feature type="active site" evidence="5">
    <location>
        <position position="109"/>
    </location>
</feature>
<comment type="similarity">
    <text evidence="1 7">Belongs to the peptidase A1 family.</text>
</comment>
<evidence type="ECO:0000256" key="2">
    <source>
        <dbReference type="ARBA" id="ARBA00022670"/>
    </source>
</evidence>
<keyword evidence="3 7" id="KW-0064">Aspartyl protease</keyword>
<protein>
    <recommendedName>
        <fullName evidence="9">Peptidase A1 domain-containing protein</fullName>
    </recommendedName>
</protein>
<dbReference type="PROSITE" id="PS51767">
    <property type="entry name" value="PEPTIDASE_A1"/>
    <property type="match status" value="1"/>
</dbReference>
<organism evidence="10 11">
    <name type="scientific">[Torrubiella] hemipterigena</name>
    <dbReference type="NCBI Taxonomy" id="1531966"/>
    <lineage>
        <taxon>Eukaryota</taxon>
        <taxon>Fungi</taxon>
        <taxon>Dikarya</taxon>
        <taxon>Ascomycota</taxon>
        <taxon>Pezizomycotina</taxon>
        <taxon>Sordariomycetes</taxon>
        <taxon>Hypocreomycetidae</taxon>
        <taxon>Hypocreales</taxon>
        <taxon>Clavicipitaceae</taxon>
        <taxon>Clavicipitaceae incertae sedis</taxon>
        <taxon>'Torrubiella' clade</taxon>
    </lineage>
</organism>
<dbReference type="InterPro" id="IPR021109">
    <property type="entry name" value="Peptidase_aspartic_dom_sf"/>
</dbReference>
<evidence type="ECO:0000256" key="5">
    <source>
        <dbReference type="PIRSR" id="PIRSR601461-1"/>
    </source>
</evidence>
<accession>A0A0A1T0Y8</accession>
<evidence type="ECO:0000313" key="10">
    <source>
        <dbReference type="EMBL" id="CEJ79907.1"/>
    </source>
</evidence>
<evidence type="ECO:0000256" key="7">
    <source>
        <dbReference type="RuleBase" id="RU000454"/>
    </source>
</evidence>
<evidence type="ECO:0000256" key="3">
    <source>
        <dbReference type="ARBA" id="ARBA00022750"/>
    </source>
</evidence>
<dbReference type="HOGENOM" id="CLU_013253_0_3_1"/>
<dbReference type="SUPFAM" id="SSF50630">
    <property type="entry name" value="Acid proteases"/>
    <property type="match status" value="1"/>
</dbReference>
<keyword evidence="8" id="KW-0732">Signal</keyword>